<feature type="transmembrane region" description="Helical" evidence="6">
    <location>
        <begin position="266"/>
        <end position="289"/>
    </location>
</feature>
<keyword evidence="9" id="KW-1185">Reference proteome</keyword>
<evidence type="ECO:0000259" key="7">
    <source>
        <dbReference type="PROSITE" id="PS50262"/>
    </source>
</evidence>
<feature type="domain" description="G-protein coupled receptors family 1 profile" evidence="7">
    <location>
        <begin position="83"/>
        <end position="318"/>
    </location>
</feature>
<keyword evidence="8" id="KW-0675">Receptor</keyword>
<gene>
    <name evidence="8" type="ORF">P5673_016126</name>
</gene>
<feature type="transmembrane region" description="Helical" evidence="6">
    <location>
        <begin position="412"/>
        <end position="435"/>
    </location>
</feature>
<reference evidence="8" key="1">
    <citation type="journal article" date="2023" name="G3 (Bethesda)">
        <title>Whole genome assembly and annotation of the endangered Caribbean coral Acropora cervicornis.</title>
        <authorList>
            <person name="Selwyn J.D."/>
            <person name="Vollmer S.V."/>
        </authorList>
    </citation>
    <scope>NUCLEOTIDE SEQUENCE</scope>
    <source>
        <strain evidence="8">K2</strain>
    </source>
</reference>
<sequence length="651" mass="75185">MENKEHAFKLWDRFQEGKAPFKFAIVDSITQDMANNTLDQLKYFSSTCFHLPEPSFHLISERFSVNLVTAIVNTISSPFAVVSNLLIIVSIFSNRHLRTPSNLFIACLALSDVLVGLLVQPGYVTFRLMENQARSVPCFVRVTYSNSFYICCGVSFMTLTAIKYERLVAVRLRTNYNGTFSSRRVLKYVAVIWAFNILLTCLQWAGISKIVKGTHLLVWFFCLLVSLITSLRILVFLRRYNRQVESLNVVSENTQRKRTIKQTRTISVIVGVYFLLNFPVLFVTFYHQILEQDIKTYNHYSWAETVAFLNSCTNPLICYWKCRRIRQSVKSTLKNITQDMANNTLDQLNYSSATCFYLPEASFHLVSERFSVNRATAIVNIISSPFAVVSNLLIVISINIFSNRHLRTPSNLFIACLALSDVLVGLLVQPGYVTFRLMENQARSVPCFVRVTYSNSFYVCCGVSFMTLTAITYERLVAVRLRTNYNGTFSSRRVLNYMAAIWAFNVLLTCLQWAGISKIVKGIHLLVWLFCLLLSLITSLRILLILRRYNHRVRSLNIVSENIQRERTIKQTRTISVIVGVYFLLNFPVLFVTFYHQILEKDIKTYNHYSWAETVAFLNSCTNPLICYWKCRRIRQNVKSTLKKLCYIHTN</sequence>
<keyword evidence="3 6" id="KW-0812">Transmembrane</keyword>
<dbReference type="PROSITE" id="PS50262">
    <property type="entry name" value="G_PROTEIN_RECEP_F1_2"/>
    <property type="match status" value="2"/>
</dbReference>
<evidence type="ECO:0000256" key="3">
    <source>
        <dbReference type="ARBA" id="ARBA00022692"/>
    </source>
</evidence>
<name>A0AAD9QGQ7_ACRCE</name>
<dbReference type="Gene3D" id="1.20.1070.10">
    <property type="entry name" value="Rhodopsin 7-helix transmembrane proteins"/>
    <property type="match status" value="2"/>
</dbReference>
<feature type="transmembrane region" description="Helical" evidence="6">
    <location>
        <begin position="608"/>
        <end position="629"/>
    </location>
</feature>
<dbReference type="GO" id="GO:0005886">
    <property type="term" value="C:plasma membrane"/>
    <property type="evidence" value="ECO:0007669"/>
    <property type="project" value="UniProtKB-SubCell"/>
</dbReference>
<dbReference type="InterPro" id="IPR017452">
    <property type="entry name" value="GPCR_Rhodpsn_7TM"/>
</dbReference>
<organism evidence="8 9">
    <name type="scientific">Acropora cervicornis</name>
    <name type="common">Staghorn coral</name>
    <dbReference type="NCBI Taxonomy" id="6130"/>
    <lineage>
        <taxon>Eukaryota</taxon>
        <taxon>Metazoa</taxon>
        <taxon>Cnidaria</taxon>
        <taxon>Anthozoa</taxon>
        <taxon>Hexacorallia</taxon>
        <taxon>Scleractinia</taxon>
        <taxon>Astrocoeniina</taxon>
        <taxon>Acroporidae</taxon>
        <taxon>Acropora</taxon>
    </lineage>
</organism>
<evidence type="ECO:0000313" key="9">
    <source>
        <dbReference type="Proteomes" id="UP001249851"/>
    </source>
</evidence>
<evidence type="ECO:0000313" key="8">
    <source>
        <dbReference type="EMBL" id="KAK2560999.1"/>
    </source>
</evidence>
<dbReference type="SMART" id="SM01381">
    <property type="entry name" value="7TM_GPCR_Srsx"/>
    <property type="match status" value="1"/>
</dbReference>
<accession>A0AAD9QGQ7</accession>
<comment type="subcellular location">
    <subcellularLocation>
        <location evidence="1">Cell membrane</location>
        <topology evidence="1">Multi-pass membrane protein</topology>
    </subcellularLocation>
</comment>
<feature type="transmembrane region" description="Helical" evidence="6">
    <location>
        <begin position="67"/>
        <end position="91"/>
    </location>
</feature>
<feature type="transmembrane region" description="Helical" evidence="6">
    <location>
        <begin position="526"/>
        <end position="546"/>
    </location>
</feature>
<protein>
    <submittedName>
        <fullName evidence="8">Trace amine-associated receptor 7e</fullName>
    </submittedName>
</protein>
<feature type="transmembrane region" description="Helical" evidence="6">
    <location>
        <begin position="494"/>
        <end position="514"/>
    </location>
</feature>
<dbReference type="Proteomes" id="UP001249851">
    <property type="component" value="Unassembled WGS sequence"/>
</dbReference>
<feature type="transmembrane region" description="Helical" evidence="6">
    <location>
        <begin position="146"/>
        <end position="164"/>
    </location>
</feature>
<feature type="transmembrane region" description="Helical" evidence="6">
    <location>
        <begin position="575"/>
        <end position="596"/>
    </location>
</feature>
<feature type="transmembrane region" description="Helical" evidence="6">
    <location>
        <begin position="455"/>
        <end position="473"/>
    </location>
</feature>
<dbReference type="InterPro" id="IPR000276">
    <property type="entry name" value="GPCR_Rhodpsn"/>
</dbReference>
<dbReference type="PANTHER" id="PTHR22750">
    <property type="entry name" value="G-PROTEIN COUPLED RECEPTOR"/>
    <property type="match status" value="1"/>
</dbReference>
<keyword evidence="5 6" id="KW-0472">Membrane</keyword>
<proteinExistence type="predicted"/>
<feature type="domain" description="G-protein coupled receptors family 1 profile" evidence="7">
    <location>
        <begin position="390"/>
        <end position="627"/>
    </location>
</feature>
<dbReference type="PRINTS" id="PR00237">
    <property type="entry name" value="GPCRRHODOPSN"/>
</dbReference>
<dbReference type="AlphaFoldDB" id="A0AAD9QGQ7"/>
<keyword evidence="2" id="KW-1003">Cell membrane</keyword>
<feature type="transmembrane region" description="Helical" evidence="6">
    <location>
        <begin position="103"/>
        <end position="126"/>
    </location>
</feature>
<feature type="transmembrane region" description="Helical" evidence="6">
    <location>
        <begin position="217"/>
        <end position="237"/>
    </location>
</feature>
<reference evidence="8" key="2">
    <citation type="journal article" date="2023" name="Science">
        <title>Genomic signatures of disease resistance in endangered staghorn corals.</title>
        <authorList>
            <person name="Vollmer S.V."/>
            <person name="Selwyn J.D."/>
            <person name="Despard B.A."/>
            <person name="Roesel C.L."/>
        </authorList>
    </citation>
    <scope>NUCLEOTIDE SEQUENCE</scope>
    <source>
        <strain evidence="8">K2</strain>
    </source>
</reference>
<evidence type="ECO:0000256" key="2">
    <source>
        <dbReference type="ARBA" id="ARBA00022475"/>
    </source>
</evidence>
<evidence type="ECO:0000256" key="5">
    <source>
        <dbReference type="ARBA" id="ARBA00023136"/>
    </source>
</evidence>
<dbReference type="EMBL" id="JARQWQ010000034">
    <property type="protein sequence ID" value="KAK2560999.1"/>
    <property type="molecule type" value="Genomic_DNA"/>
</dbReference>
<evidence type="ECO:0000256" key="4">
    <source>
        <dbReference type="ARBA" id="ARBA00022989"/>
    </source>
</evidence>
<dbReference type="GO" id="GO:0004930">
    <property type="term" value="F:G protein-coupled receptor activity"/>
    <property type="evidence" value="ECO:0007669"/>
    <property type="project" value="InterPro"/>
</dbReference>
<keyword evidence="4 6" id="KW-1133">Transmembrane helix</keyword>
<comment type="caution">
    <text evidence="8">The sequence shown here is derived from an EMBL/GenBank/DDBJ whole genome shotgun (WGS) entry which is preliminary data.</text>
</comment>
<dbReference type="Pfam" id="PF00001">
    <property type="entry name" value="7tm_1"/>
    <property type="match status" value="3"/>
</dbReference>
<evidence type="ECO:0000256" key="6">
    <source>
        <dbReference type="SAM" id="Phobius"/>
    </source>
</evidence>
<evidence type="ECO:0000256" key="1">
    <source>
        <dbReference type="ARBA" id="ARBA00004651"/>
    </source>
</evidence>
<dbReference type="CDD" id="cd00637">
    <property type="entry name" value="7tm_classA_rhodopsin-like"/>
    <property type="match status" value="2"/>
</dbReference>
<dbReference type="SUPFAM" id="SSF81321">
    <property type="entry name" value="Family A G protein-coupled receptor-like"/>
    <property type="match status" value="2"/>
</dbReference>
<feature type="transmembrane region" description="Helical" evidence="6">
    <location>
        <begin position="377"/>
        <end position="400"/>
    </location>
</feature>
<feature type="transmembrane region" description="Helical" evidence="6">
    <location>
        <begin position="185"/>
        <end position="205"/>
    </location>
</feature>